<evidence type="ECO:0000256" key="5">
    <source>
        <dbReference type="ARBA" id="ARBA00022650"/>
    </source>
</evidence>
<keyword evidence="3 9" id="KW-0963">Cytoplasm</keyword>
<evidence type="ECO:0000256" key="6">
    <source>
        <dbReference type="ARBA" id="ARBA00022857"/>
    </source>
</evidence>
<dbReference type="InterPro" id="IPR053790">
    <property type="entry name" value="P5CR-like_CS"/>
</dbReference>
<evidence type="ECO:0000256" key="12">
    <source>
        <dbReference type="RuleBase" id="RU003903"/>
    </source>
</evidence>
<feature type="domain" description="Pyrroline-5-carboxylate reductase catalytic N-terminal" evidence="13">
    <location>
        <begin position="5"/>
        <end position="99"/>
    </location>
</feature>
<feature type="binding site" evidence="11">
    <location>
        <begin position="70"/>
        <end position="73"/>
    </location>
    <ligand>
        <name>NADP(+)</name>
        <dbReference type="ChEBI" id="CHEBI:58349"/>
    </ligand>
</feature>
<comment type="catalytic activity">
    <reaction evidence="9">
        <text>L-proline + NAD(+) = (S)-1-pyrroline-5-carboxylate + NADH + 2 H(+)</text>
        <dbReference type="Rhea" id="RHEA:14105"/>
        <dbReference type="ChEBI" id="CHEBI:15378"/>
        <dbReference type="ChEBI" id="CHEBI:17388"/>
        <dbReference type="ChEBI" id="CHEBI:57540"/>
        <dbReference type="ChEBI" id="CHEBI:57945"/>
        <dbReference type="ChEBI" id="CHEBI:60039"/>
        <dbReference type="EC" id="1.5.1.2"/>
    </reaction>
</comment>
<evidence type="ECO:0000256" key="2">
    <source>
        <dbReference type="ARBA" id="ARBA00005525"/>
    </source>
</evidence>
<evidence type="ECO:0000313" key="15">
    <source>
        <dbReference type="EMBL" id="BCI60485.1"/>
    </source>
</evidence>
<comment type="pathway">
    <text evidence="9 12">Amino-acid biosynthesis; L-proline biosynthesis; L-proline from L-glutamate 5-semialdehyde: step 1/1.</text>
</comment>
<dbReference type="KEGG" id="sman:C12CBH8_11240"/>
<evidence type="ECO:0000256" key="1">
    <source>
        <dbReference type="ARBA" id="ARBA00004496"/>
    </source>
</evidence>
<keyword evidence="5 9" id="KW-0641">Proline biosynthesis</keyword>
<evidence type="ECO:0000256" key="11">
    <source>
        <dbReference type="PIRSR" id="PIRSR000193-1"/>
    </source>
</evidence>
<evidence type="ECO:0000256" key="4">
    <source>
        <dbReference type="ARBA" id="ARBA00022605"/>
    </source>
</evidence>
<keyword evidence="7 9" id="KW-0560">Oxidoreductase</keyword>
<evidence type="ECO:0000256" key="10">
    <source>
        <dbReference type="NCBIfam" id="TIGR00112"/>
    </source>
</evidence>
<organism evidence="15 16">
    <name type="scientific">Solibaculum mannosilyticum</name>
    <dbReference type="NCBI Taxonomy" id="2780922"/>
    <lineage>
        <taxon>Bacteria</taxon>
        <taxon>Bacillati</taxon>
        <taxon>Bacillota</taxon>
        <taxon>Clostridia</taxon>
        <taxon>Eubacteriales</taxon>
        <taxon>Oscillospiraceae</taxon>
        <taxon>Solibaculum</taxon>
    </lineage>
</organism>
<evidence type="ECO:0000256" key="9">
    <source>
        <dbReference type="HAMAP-Rule" id="MF_01925"/>
    </source>
</evidence>
<dbReference type="Pfam" id="PF14748">
    <property type="entry name" value="P5CR_dimer"/>
    <property type="match status" value="1"/>
</dbReference>
<dbReference type="InterPro" id="IPR029036">
    <property type="entry name" value="P5CR_dimer"/>
</dbReference>
<dbReference type="InterPro" id="IPR036291">
    <property type="entry name" value="NAD(P)-bd_dom_sf"/>
</dbReference>
<keyword evidence="4 9" id="KW-0028">Amino-acid biosynthesis</keyword>
<feature type="domain" description="Pyrroline-5-carboxylate reductase dimerisation" evidence="14">
    <location>
        <begin position="162"/>
        <end position="266"/>
    </location>
</feature>
<dbReference type="FunFam" id="3.40.50.720:FF:000190">
    <property type="entry name" value="Pyrroline-5-carboxylate reductase"/>
    <property type="match status" value="1"/>
</dbReference>
<keyword evidence="16" id="KW-1185">Reference proteome</keyword>
<keyword evidence="6 9" id="KW-0521">NADP</keyword>
<feature type="binding site" evidence="11">
    <location>
        <begin position="9"/>
        <end position="14"/>
    </location>
    <ligand>
        <name>NADP(+)</name>
        <dbReference type="ChEBI" id="CHEBI:58349"/>
    </ligand>
</feature>
<comment type="catalytic activity">
    <reaction evidence="9 12">
        <text>L-proline + NADP(+) = (S)-1-pyrroline-5-carboxylate + NADPH + 2 H(+)</text>
        <dbReference type="Rhea" id="RHEA:14109"/>
        <dbReference type="ChEBI" id="CHEBI:15378"/>
        <dbReference type="ChEBI" id="CHEBI:17388"/>
        <dbReference type="ChEBI" id="CHEBI:57783"/>
        <dbReference type="ChEBI" id="CHEBI:58349"/>
        <dbReference type="ChEBI" id="CHEBI:60039"/>
        <dbReference type="EC" id="1.5.1.2"/>
    </reaction>
</comment>
<dbReference type="RefSeq" id="WP_246441766.1">
    <property type="nucleotide sequence ID" value="NZ_AP023321.1"/>
</dbReference>
<dbReference type="Gene3D" id="1.10.3730.10">
    <property type="entry name" value="ProC C-terminal domain-like"/>
    <property type="match status" value="1"/>
</dbReference>
<evidence type="ECO:0000256" key="8">
    <source>
        <dbReference type="ARBA" id="ARBA00058118"/>
    </source>
</evidence>
<dbReference type="HAMAP" id="MF_01925">
    <property type="entry name" value="P5C_reductase"/>
    <property type="match status" value="1"/>
</dbReference>
<dbReference type="FunFam" id="1.10.3730.10:FF:000001">
    <property type="entry name" value="Pyrroline-5-carboxylate reductase"/>
    <property type="match status" value="1"/>
</dbReference>
<dbReference type="EC" id="1.5.1.2" evidence="9 10"/>
<evidence type="ECO:0000256" key="3">
    <source>
        <dbReference type="ARBA" id="ARBA00022490"/>
    </source>
</evidence>
<dbReference type="PANTHER" id="PTHR11645:SF0">
    <property type="entry name" value="PYRROLINE-5-CARBOXYLATE REDUCTASE 3"/>
    <property type="match status" value="1"/>
</dbReference>
<dbReference type="InterPro" id="IPR008927">
    <property type="entry name" value="6-PGluconate_DH-like_C_sf"/>
</dbReference>
<evidence type="ECO:0000313" key="16">
    <source>
        <dbReference type="Proteomes" id="UP000593890"/>
    </source>
</evidence>
<proteinExistence type="inferred from homology"/>
<dbReference type="AlphaFoldDB" id="A0A7I8D3C6"/>
<gene>
    <name evidence="15" type="primary">proC1</name>
    <name evidence="9" type="synonym">proC</name>
    <name evidence="15" type="ORF">C12CBH8_11240</name>
</gene>
<evidence type="ECO:0000256" key="7">
    <source>
        <dbReference type="ARBA" id="ARBA00023002"/>
    </source>
</evidence>
<dbReference type="Proteomes" id="UP000593890">
    <property type="component" value="Chromosome"/>
</dbReference>
<accession>A0A7I8D3C6</accession>
<dbReference type="Gene3D" id="3.40.50.720">
    <property type="entry name" value="NAD(P)-binding Rossmann-like Domain"/>
    <property type="match status" value="1"/>
</dbReference>
<sequence>MKQHTIGFIGAGNMAGAILNGALQSGIFKGEQICIFDVLEEKCRPFAQKGVVVCGSSIELIKKCDMVVLAVKPQIYPGVLEEIKETVTNQHVLISIAAGISTGYIQSAIGFECKVVRVMPNTPLLLGCGATALSKCACVTDSEFQIVSRLFSACGIVEILPESQMNAIIAVHGSSPAYVYRLAKAVIDGAVQQGIDSQVAAKLFIQTIKGSAMMLEQSGQTPDELIQMVASPGGTTLAALREMDETGFDESIQKAMEACTKRAEELGK</sequence>
<dbReference type="UniPathway" id="UPA00098">
    <property type="reaction ID" value="UER00361"/>
</dbReference>
<dbReference type="EMBL" id="AP023321">
    <property type="protein sequence ID" value="BCI60485.1"/>
    <property type="molecule type" value="Genomic_DNA"/>
</dbReference>
<dbReference type="InterPro" id="IPR000304">
    <property type="entry name" value="Pyrroline-COOH_reductase"/>
</dbReference>
<dbReference type="GO" id="GO:0055129">
    <property type="term" value="P:L-proline biosynthetic process"/>
    <property type="evidence" value="ECO:0007669"/>
    <property type="project" value="UniProtKB-UniRule"/>
</dbReference>
<dbReference type="InterPro" id="IPR028939">
    <property type="entry name" value="P5C_Rdtase_cat_N"/>
</dbReference>
<protein>
    <recommendedName>
        <fullName evidence="9 10">Pyrroline-5-carboxylate reductase</fullName>
        <shortName evidence="9">P5C reductase</shortName>
        <shortName evidence="9">P5CR</shortName>
        <ecNumber evidence="9 10">1.5.1.2</ecNumber>
    </recommendedName>
    <alternativeName>
        <fullName evidence="9">PCA reductase</fullName>
    </alternativeName>
</protein>
<comment type="function">
    <text evidence="8 9">Catalyzes the reduction of 1-pyrroline-5-carboxylate (PCA) to L-proline.</text>
</comment>
<dbReference type="NCBIfam" id="TIGR00112">
    <property type="entry name" value="proC"/>
    <property type="match status" value="1"/>
</dbReference>
<evidence type="ECO:0000259" key="13">
    <source>
        <dbReference type="Pfam" id="PF03807"/>
    </source>
</evidence>
<dbReference type="PIRSF" id="PIRSF000193">
    <property type="entry name" value="Pyrrol-5-carb_rd"/>
    <property type="match status" value="1"/>
</dbReference>
<dbReference type="Pfam" id="PF03807">
    <property type="entry name" value="F420_oxidored"/>
    <property type="match status" value="1"/>
</dbReference>
<dbReference type="PANTHER" id="PTHR11645">
    <property type="entry name" value="PYRROLINE-5-CARBOXYLATE REDUCTASE"/>
    <property type="match status" value="1"/>
</dbReference>
<dbReference type="SUPFAM" id="SSF48179">
    <property type="entry name" value="6-phosphogluconate dehydrogenase C-terminal domain-like"/>
    <property type="match status" value="1"/>
</dbReference>
<reference evidence="16" key="1">
    <citation type="submission" date="2020-07" db="EMBL/GenBank/DDBJ databases">
        <title>Complete genome sequencing of Clostridia bacterium strain 12CBH8.</title>
        <authorList>
            <person name="Sakamoto M."/>
            <person name="Murakami T."/>
            <person name="Mori H."/>
        </authorList>
    </citation>
    <scope>NUCLEOTIDE SEQUENCE [LARGE SCALE GENOMIC DNA]</scope>
    <source>
        <strain evidence="16">12CBH8</strain>
    </source>
</reference>
<comment type="similarity">
    <text evidence="2 9 12">Belongs to the pyrroline-5-carboxylate reductase family.</text>
</comment>
<name>A0A7I8D3C6_9FIRM</name>
<dbReference type="GO" id="GO:0005737">
    <property type="term" value="C:cytoplasm"/>
    <property type="evidence" value="ECO:0007669"/>
    <property type="project" value="UniProtKB-SubCell"/>
</dbReference>
<evidence type="ECO:0000259" key="14">
    <source>
        <dbReference type="Pfam" id="PF14748"/>
    </source>
</evidence>
<dbReference type="GO" id="GO:0004735">
    <property type="term" value="F:pyrroline-5-carboxylate reductase activity"/>
    <property type="evidence" value="ECO:0007669"/>
    <property type="project" value="UniProtKB-UniRule"/>
</dbReference>
<dbReference type="PROSITE" id="PS00521">
    <property type="entry name" value="P5CR"/>
    <property type="match status" value="1"/>
</dbReference>
<comment type="subcellular location">
    <subcellularLocation>
        <location evidence="1 9">Cytoplasm</location>
    </subcellularLocation>
</comment>
<dbReference type="SUPFAM" id="SSF51735">
    <property type="entry name" value="NAD(P)-binding Rossmann-fold domains"/>
    <property type="match status" value="1"/>
</dbReference>